<protein>
    <recommendedName>
        <fullName evidence="1">PAS domain-containing protein</fullName>
    </recommendedName>
</protein>
<dbReference type="NCBIfam" id="TIGR00229">
    <property type="entry name" value="sensory_box"/>
    <property type="match status" value="1"/>
</dbReference>
<dbReference type="InterPro" id="IPR035965">
    <property type="entry name" value="PAS-like_dom_sf"/>
</dbReference>
<dbReference type="CDD" id="cd00130">
    <property type="entry name" value="PAS"/>
    <property type="match status" value="1"/>
</dbReference>
<name>A0ABQ1SIS4_9FLAO</name>
<organism evidence="2 3">
    <name type="scientific">Psychroflexus planctonicus</name>
    <dbReference type="NCBI Taxonomy" id="1526575"/>
    <lineage>
        <taxon>Bacteria</taxon>
        <taxon>Pseudomonadati</taxon>
        <taxon>Bacteroidota</taxon>
        <taxon>Flavobacteriia</taxon>
        <taxon>Flavobacteriales</taxon>
        <taxon>Flavobacteriaceae</taxon>
        <taxon>Psychroflexus</taxon>
    </lineage>
</organism>
<dbReference type="SUPFAM" id="SSF55785">
    <property type="entry name" value="PYP-like sensor domain (PAS domain)"/>
    <property type="match status" value="1"/>
</dbReference>
<dbReference type="Gene3D" id="3.30.450.20">
    <property type="entry name" value="PAS domain"/>
    <property type="match status" value="2"/>
</dbReference>
<evidence type="ECO:0000313" key="3">
    <source>
        <dbReference type="Proteomes" id="UP000599179"/>
    </source>
</evidence>
<dbReference type="PROSITE" id="PS50112">
    <property type="entry name" value="PAS"/>
    <property type="match status" value="1"/>
</dbReference>
<keyword evidence="3" id="KW-1185">Reference proteome</keyword>
<comment type="caution">
    <text evidence="2">The sequence shown here is derived from an EMBL/GenBank/DDBJ whole genome shotgun (WGS) entry which is preliminary data.</text>
</comment>
<dbReference type="SMART" id="SM00091">
    <property type="entry name" value="PAS"/>
    <property type="match status" value="2"/>
</dbReference>
<reference evidence="3" key="1">
    <citation type="journal article" date="2019" name="Int. J. Syst. Evol. Microbiol.">
        <title>The Global Catalogue of Microorganisms (GCM) 10K type strain sequencing project: providing services to taxonomists for standard genome sequencing and annotation.</title>
        <authorList>
            <consortium name="The Broad Institute Genomics Platform"/>
            <consortium name="The Broad Institute Genome Sequencing Center for Infectious Disease"/>
            <person name="Wu L."/>
            <person name="Ma J."/>
        </authorList>
    </citation>
    <scope>NUCLEOTIDE SEQUENCE [LARGE SCALE GENOMIC DNA]</scope>
    <source>
        <strain evidence="3">CGMCC 1.12931</strain>
    </source>
</reference>
<evidence type="ECO:0000259" key="1">
    <source>
        <dbReference type="PROSITE" id="PS50112"/>
    </source>
</evidence>
<dbReference type="EMBL" id="BMGM01000006">
    <property type="protein sequence ID" value="GGE36342.1"/>
    <property type="molecule type" value="Genomic_DNA"/>
</dbReference>
<dbReference type="InterPro" id="IPR000014">
    <property type="entry name" value="PAS"/>
</dbReference>
<dbReference type="Proteomes" id="UP000599179">
    <property type="component" value="Unassembled WGS sequence"/>
</dbReference>
<gene>
    <name evidence="2" type="ORF">GCM10010832_15680</name>
</gene>
<evidence type="ECO:0000313" key="2">
    <source>
        <dbReference type="EMBL" id="GGE36342.1"/>
    </source>
</evidence>
<feature type="domain" description="PAS" evidence="1">
    <location>
        <begin position="134"/>
        <end position="190"/>
    </location>
</feature>
<accession>A0ABQ1SIS4</accession>
<sequence>MKSINQSILKELIEQINDGVFVLNKQFESVSFNTNALQILAIKSKEAEQSLFTDFLNPVNASNFIKAASDAKQFKKEINIHANLGKLERCCLIKCKADAGLLYVYIHQVDAEICENLRKKSLHVDSNLLEKHLKYKNLIEVINANPSPTLVVNQKNQIILINKEFEQVFEYTNEQLSQTEIRKLFIKEEDLNEDVFKDKFQLSYWNARNDLKIKNARGKFIPVDVKINSFEAEQERFYTYVIRDIRKIKAFQRKIQSQDQQLKDIAWMHSHLMRQPITNILALINAVETCDTLEDKMQCINMLKECSYQFDSLIRKVFEKTGHKSIVT</sequence>
<proteinExistence type="predicted"/>
<dbReference type="RefSeq" id="WP_188458549.1">
    <property type="nucleotide sequence ID" value="NZ_BMGM01000006.1"/>
</dbReference>
<dbReference type="Pfam" id="PF13426">
    <property type="entry name" value="PAS_9"/>
    <property type="match status" value="2"/>
</dbReference>